<reference evidence="1" key="2">
    <citation type="submission" date="2025-03" db="EMBL/GenBank/DDBJ databases">
        <authorList>
            <consortium name="ELIXIR-Norway"/>
            <consortium name="Elixir Norway"/>
        </authorList>
    </citation>
    <scope>NUCLEOTIDE SEQUENCE</scope>
</reference>
<organism evidence="1 2">
    <name type="scientific">Rangifer tarandus platyrhynchus</name>
    <name type="common">Svalbard reindeer</name>
    <dbReference type="NCBI Taxonomy" id="3082113"/>
    <lineage>
        <taxon>Eukaryota</taxon>
        <taxon>Metazoa</taxon>
        <taxon>Chordata</taxon>
        <taxon>Craniata</taxon>
        <taxon>Vertebrata</taxon>
        <taxon>Euteleostomi</taxon>
        <taxon>Mammalia</taxon>
        <taxon>Eutheria</taxon>
        <taxon>Laurasiatheria</taxon>
        <taxon>Artiodactyla</taxon>
        <taxon>Ruminantia</taxon>
        <taxon>Pecora</taxon>
        <taxon>Cervidae</taxon>
        <taxon>Odocoileinae</taxon>
        <taxon>Rangifer</taxon>
    </lineage>
</organism>
<reference evidence="1" key="1">
    <citation type="submission" date="2023-05" db="EMBL/GenBank/DDBJ databases">
        <authorList>
            <consortium name="ELIXIR-Norway"/>
        </authorList>
    </citation>
    <scope>NUCLEOTIDE SEQUENCE</scope>
</reference>
<dbReference type="Proteomes" id="UP001162501">
    <property type="component" value="Chromosome 23"/>
</dbReference>
<protein>
    <submittedName>
        <fullName evidence="1">Uncharacterized protein</fullName>
    </submittedName>
</protein>
<dbReference type="EMBL" id="OX596107">
    <property type="protein sequence ID" value="CAN0203941.1"/>
    <property type="molecule type" value="Genomic_DNA"/>
</dbReference>
<name>A0AC59Z3Y9_RANTA</name>
<gene>
    <name evidence="1" type="ORF">MRATA1EN22A_LOCUS13612</name>
</gene>
<proteinExistence type="predicted"/>
<evidence type="ECO:0000313" key="2">
    <source>
        <dbReference type="Proteomes" id="UP001162501"/>
    </source>
</evidence>
<sequence>MPQITATSEECFQERRPGCPRLPTARGLHLAGSGQRDHGNAKESEVMVVAVALPPPSAAPVAPPAPGPLCCLLLPRLWHRRQRPQPETPGTPRAPHPAKEPRKSSPA</sequence>
<accession>A0AC59Z3Y9</accession>
<evidence type="ECO:0000313" key="1">
    <source>
        <dbReference type="EMBL" id="CAN0203941.1"/>
    </source>
</evidence>